<protein>
    <recommendedName>
        <fullName evidence="4">Probable 2-phosphosulfolactate phosphatase</fullName>
        <ecNumber evidence="3">3.1.3.71</ecNumber>
    </recommendedName>
</protein>
<dbReference type="PANTHER" id="PTHR37311:SF1">
    <property type="entry name" value="2-PHOSPHOSULFOLACTATE PHOSPHATASE-RELATED"/>
    <property type="match status" value="1"/>
</dbReference>
<dbReference type="EC" id="3.1.3.71" evidence="3"/>
<gene>
    <name evidence="8" type="ORF">MMA15_27495</name>
</gene>
<evidence type="ECO:0000313" key="9">
    <source>
        <dbReference type="Proteomes" id="UP001166784"/>
    </source>
</evidence>
<dbReference type="Proteomes" id="UP001166784">
    <property type="component" value="Unassembled WGS sequence"/>
</dbReference>
<evidence type="ECO:0000256" key="6">
    <source>
        <dbReference type="ARBA" id="ARBA00022842"/>
    </source>
</evidence>
<name>A0ABS9T640_9ACTN</name>
<evidence type="ECO:0000256" key="2">
    <source>
        <dbReference type="ARBA" id="ARBA00009997"/>
    </source>
</evidence>
<evidence type="ECO:0000313" key="8">
    <source>
        <dbReference type="EMBL" id="MCH6164011.1"/>
    </source>
</evidence>
<dbReference type="RefSeq" id="WP_241062857.1">
    <property type="nucleotide sequence ID" value="NZ_JAKWJU010000002.1"/>
</dbReference>
<comment type="caution">
    <text evidence="8">The sequence shown here is derived from an EMBL/GenBank/DDBJ whole genome shotgun (WGS) entry which is preliminary data.</text>
</comment>
<evidence type="ECO:0000256" key="7">
    <source>
        <dbReference type="ARBA" id="ARBA00033711"/>
    </source>
</evidence>
<proteinExistence type="inferred from homology"/>
<sequence length="260" mass="26473">MAERGCFTQHGYGVRFEWGPQGARQLAPETACLVVVDVLSFTTSVTVAVERGIRIVPCRWGDERAAALAAEFAARLAVGRREVTAEAPWSLSPAALRRAPFVPRLVLPSPNGATVAVAAAESGAVVAAASLRNAHAVGEWLAAKRYGTSERPVGVVAAGERRADGSLRPAAEDLLGAGAVIAALAATADRTLSPEAALAAAAYTGTADIAQAVNCCASGRELTEDGFAEDVAVATEPVPEPDSASGAVPVLTEGAFTAAD</sequence>
<reference evidence="8" key="2">
    <citation type="journal article" date="2023" name="Int. J. Syst. Evol. Microbiol.">
        <title>Streptomyces marispadix sp. nov., isolated from marine beach sediment of the Northern Coast of Portugal.</title>
        <authorList>
            <person name="dos Santos J.D.N."/>
            <person name="Vitorino I.R."/>
            <person name="Kallscheuer N."/>
            <person name="Srivastava A."/>
            <person name="Krautwurst S."/>
            <person name="Marz M."/>
            <person name="Jogler C."/>
            <person name="Lobo Da Cunha A."/>
            <person name="Catita J."/>
            <person name="Goncalves H."/>
            <person name="Gonzalez I."/>
            <person name="Reyes F."/>
            <person name="Lage O.M."/>
        </authorList>
    </citation>
    <scope>NUCLEOTIDE SEQUENCE</scope>
    <source>
        <strain evidence="8">M600PL45_2</strain>
    </source>
</reference>
<keyword evidence="9" id="KW-1185">Reference proteome</keyword>
<dbReference type="InterPro" id="IPR036702">
    <property type="entry name" value="ComB-like_sf"/>
</dbReference>
<evidence type="ECO:0000256" key="4">
    <source>
        <dbReference type="ARBA" id="ARBA00021948"/>
    </source>
</evidence>
<comment type="cofactor">
    <cofactor evidence="1">
        <name>Mg(2+)</name>
        <dbReference type="ChEBI" id="CHEBI:18420"/>
    </cofactor>
</comment>
<evidence type="ECO:0000256" key="5">
    <source>
        <dbReference type="ARBA" id="ARBA00022801"/>
    </source>
</evidence>
<dbReference type="PANTHER" id="PTHR37311">
    <property type="entry name" value="2-PHOSPHOSULFOLACTATE PHOSPHATASE-RELATED"/>
    <property type="match status" value="1"/>
</dbReference>
<dbReference type="SUPFAM" id="SSF142823">
    <property type="entry name" value="ComB-like"/>
    <property type="match status" value="1"/>
</dbReference>
<dbReference type="InterPro" id="IPR005238">
    <property type="entry name" value="ComB-like"/>
</dbReference>
<dbReference type="Gene3D" id="3.90.1560.10">
    <property type="entry name" value="ComB-like"/>
    <property type="match status" value="1"/>
</dbReference>
<comment type="catalytic activity">
    <reaction evidence="7">
        <text>(2R)-O-phospho-3-sulfolactate + H2O = (2R)-3-sulfolactate + phosphate</text>
        <dbReference type="Rhea" id="RHEA:23416"/>
        <dbReference type="ChEBI" id="CHEBI:15377"/>
        <dbReference type="ChEBI" id="CHEBI:15597"/>
        <dbReference type="ChEBI" id="CHEBI:43474"/>
        <dbReference type="ChEBI" id="CHEBI:58738"/>
        <dbReference type="EC" id="3.1.3.71"/>
    </reaction>
</comment>
<keyword evidence="5" id="KW-0378">Hydrolase</keyword>
<evidence type="ECO:0000256" key="3">
    <source>
        <dbReference type="ARBA" id="ARBA00012953"/>
    </source>
</evidence>
<keyword evidence="6" id="KW-0460">Magnesium</keyword>
<organism evidence="8 9">
    <name type="scientific">Streptomyces marispadix</name>
    <dbReference type="NCBI Taxonomy" id="2922868"/>
    <lineage>
        <taxon>Bacteria</taxon>
        <taxon>Bacillati</taxon>
        <taxon>Actinomycetota</taxon>
        <taxon>Actinomycetes</taxon>
        <taxon>Kitasatosporales</taxon>
        <taxon>Streptomycetaceae</taxon>
        <taxon>Streptomyces</taxon>
    </lineage>
</organism>
<comment type="similarity">
    <text evidence="2">Belongs to the ComB family.</text>
</comment>
<evidence type="ECO:0000256" key="1">
    <source>
        <dbReference type="ARBA" id="ARBA00001946"/>
    </source>
</evidence>
<dbReference type="Pfam" id="PF04029">
    <property type="entry name" value="2-ph_phosp"/>
    <property type="match status" value="1"/>
</dbReference>
<reference evidence="8" key="1">
    <citation type="submission" date="2022-03" db="EMBL/GenBank/DDBJ databases">
        <authorList>
            <person name="Santos J.D.N."/>
            <person name="Kallscheuer N."/>
            <person name="Jogler C."/>
            <person name="Lage O.M."/>
        </authorList>
    </citation>
    <scope>NUCLEOTIDE SEQUENCE</scope>
    <source>
        <strain evidence="8">M600PL45_2</strain>
    </source>
</reference>
<accession>A0ABS9T640</accession>
<dbReference type="EMBL" id="JAKWJU010000002">
    <property type="protein sequence ID" value="MCH6164011.1"/>
    <property type="molecule type" value="Genomic_DNA"/>
</dbReference>